<evidence type="ECO:0000313" key="1">
    <source>
        <dbReference type="EMBL" id="MBQ0937895.1"/>
    </source>
</evidence>
<dbReference type="InterPro" id="IPR013398">
    <property type="entry name" value="CRISPR-assoc_prot_Csy2"/>
</dbReference>
<accession>A0ABS5E3A3</accession>
<dbReference type="NCBIfam" id="TIGR02565">
    <property type="entry name" value="cas_Csy2"/>
    <property type="match status" value="1"/>
</dbReference>
<dbReference type="RefSeq" id="WP_210811638.1">
    <property type="nucleotide sequence ID" value="NZ_JAGQDG010000012.1"/>
</dbReference>
<dbReference type="Pfam" id="PF09614">
    <property type="entry name" value="Cas_Csy2"/>
    <property type="match status" value="1"/>
</dbReference>
<evidence type="ECO:0000313" key="2">
    <source>
        <dbReference type="Proteomes" id="UP000672097"/>
    </source>
</evidence>
<dbReference type="EMBL" id="JAGQDG010000012">
    <property type="protein sequence ID" value="MBQ0937895.1"/>
    <property type="molecule type" value="Genomic_DNA"/>
</dbReference>
<dbReference type="Proteomes" id="UP000672097">
    <property type="component" value="Unassembled WGS sequence"/>
</dbReference>
<proteinExistence type="predicted"/>
<dbReference type="CDD" id="cd09736">
    <property type="entry name" value="Csy2_I-F"/>
    <property type="match status" value="1"/>
</dbReference>
<comment type="caution">
    <text evidence="1">The sequence shown here is derived from an EMBL/GenBank/DDBJ whole genome shotgun (WGS) entry which is preliminary data.</text>
</comment>
<gene>
    <name evidence="1" type="primary">csy2</name>
    <name evidence="1" type="ORF">KAK11_21415</name>
</gene>
<protein>
    <submittedName>
        <fullName evidence="1">Type I-F CRISPR-associated protein Csy2</fullName>
    </submittedName>
</protein>
<organism evidence="1 2">
    <name type="scientific">Ideonella paludis</name>
    <dbReference type="NCBI Taxonomy" id="1233411"/>
    <lineage>
        <taxon>Bacteria</taxon>
        <taxon>Pseudomonadati</taxon>
        <taxon>Pseudomonadota</taxon>
        <taxon>Betaproteobacteria</taxon>
        <taxon>Burkholderiales</taxon>
        <taxon>Sphaerotilaceae</taxon>
        <taxon>Ideonella</taxon>
    </lineage>
</organism>
<sequence length="333" mass="36799">MNTPMIADKPEHWAVLVLPRLRVQNANAISSPMTWGFPAMTAFLGLMTSLERRLGADAGIAFKAVGVVCHDFEAQVTTEGFTRAFHLTRNPVGADGSTAGIVEEGRVHLELTLVFSVRLSTALLGDAERQALADRVAHEVSGMRLAGGSVMPALSGHRKRRPKPFLALEAEGQEEQRLQMRKLARMCLPGFALVSRDDLLASRLSQMRTTAPEANALDAWLDLSRWNHRAVQSDDGEVTWQTDPRQGWTVPIPVGYTALSELYAPGTVNGARDTKTPFRFVETIWSMGQWISPHRLKRLDDLLWYARTEGEKQATYRCCNDYTPGTPADTATA</sequence>
<name>A0ABS5E3A3_9BURK</name>
<keyword evidence="2" id="KW-1185">Reference proteome</keyword>
<reference evidence="1 2" key="1">
    <citation type="submission" date="2021-04" db="EMBL/GenBank/DDBJ databases">
        <title>The genome sequence of type strain Ideonella paludis KCTC 32238.</title>
        <authorList>
            <person name="Liu Y."/>
        </authorList>
    </citation>
    <scope>NUCLEOTIDE SEQUENCE [LARGE SCALE GENOMIC DNA]</scope>
    <source>
        <strain evidence="1 2">KCTC 32238</strain>
    </source>
</reference>